<evidence type="ECO:0000313" key="2">
    <source>
        <dbReference type="EMBL" id="VDN31110.1"/>
    </source>
</evidence>
<reference evidence="2 3" key="1">
    <citation type="submission" date="2018-11" db="EMBL/GenBank/DDBJ databases">
        <authorList>
            <consortium name="Pathogen Informatics"/>
        </authorList>
    </citation>
    <scope>NUCLEOTIDE SEQUENCE [LARGE SCALE GENOMIC DNA]</scope>
</reference>
<dbReference type="OrthoDB" id="5855801at2759"/>
<evidence type="ECO:0000256" key="1">
    <source>
        <dbReference type="SAM" id="MobiDB-lite"/>
    </source>
</evidence>
<dbReference type="Proteomes" id="UP000271889">
    <property type="component" value="Unassembled WGS sequence"/>
</dbReference>
<protein>
    <submittedName>
        <fullName evidence="2">Uncharacterized protein</fullName>
    </submittedName>
</protein>
<accession>A0A3P7MW24</accession>
<name>A0A3P7MW24_CYLGO</name>
<sequence length="138" mass="15645">MPCDPNARHLNLSPGPSDYDAFDPYEADRLEAMRQLYPDMFPPDKEEQKNPNFAKIPKPKSEHIRAHAAPLRESTIIDITKASKIAKPLGPEQLGADSTKFDWVENPEYGADLHTTIRYHIIPYHAITYTTQITSISL</sequence>
<organism evidence="2 3">
    <name type="scientific">Cylicostephanus goldi</name>
    <name type="common">Nematode worm</name>
    <dbReference type="NCBI Taxonomy" id="71465"/>
    <lineage>
        <taxon>Eukaryota</taxon>
        <taxon>Metazoa</taxon>
        <taxon>Ecdysozoa</taxon>
        <taxon>Nematoda</taxon>
        <taxon>Chromadorea</taxon>
        <taxon>Rhabditida</taxon>
        <taxon>Rhabditina</taxon>
        <taxon>Rhabditomorpha</taxon>
        <taxon>Strongyloidea</taxon>
        <taxon>Strongylidae</taxon>
        <taxon>Cylicostephanus</taxon>
    </lineage>
</organism>
<proteinExistence type="predicted"/>
<evidence type="ECO:0000313" key="3">
    <source>
        <dbReference type="Proteomes" id="UP000271889"/>
    </source>
</evidence>
<dbReference type="EMBL" id="UYRV01118379">
    <property type="protein sequence ID" value="VDN31110.1"/>
    <property type="molecule type" value="Genomic_DNA"/>
</dbReference>
<dbReference type="AlphaFoldDB" id="A0A3P7MW24"/>
<gene>
    <name evidence="2" type="ORF">CGOC_LOCUS11726</name>
</gene>
<feature type="region of interest" description="Disordered" evidence="1">
    <location>
        <begin position="40"/>
        <end position="63"/>
    </location>
</feature>
<feature type="region of interest" description="Disordered" evidence="1">
    <location>
        <begin position="1"/>
        <end position="23"/>
    </location>
</feature>
<keyword evidence="3" id="KW-1185">Reference proteome</keyword>